<protein>
    <submittedName>
        <fullName evidence="2">DNA alkylation repair protein</fullName>
    </submittedName>
</protein>
<dbReference type="Pfam" id="PF08713">
    <property type="entry name" value="DNA_alkylation"/>
    <property type="match status" value="1"/>
</dbReference>
<keyword evidence="3" id="KW-1185">Reference proteome</keyword>
<dbReference type="EMBL" id="BMNA01000004">
    <property type="protein sequence ID" value="GGM05656.1"/>
    <property type="molecule type" value="Genomic_DNA"/>
</dbReference>
<name>A0A917T189_9ACTN</name>
<dbReference type="PANTHER" id="PTHR34070:SF1">
    <property type="entry name" value="DNA ALKYLATION REPAIR PROTEIN"/>
    <property type="match status" value="1"/>
</dbReference>
<sequence>MTTVPPDSGPPRPAAPVVDAVAGGPRTDGDPLVDGIRAGLVALAEPALAPGMQSYMRSALPFLGVRVPEVRRTVREQARLHPPDDVAALGAAAARLWREASYREERYAATALTGLRAAAGRLELLDLYREMVVTGAWWDHVDEIAHRVGALLQADPGRMRPLLRAWAREPDRWLRRVAVLAQLDARGRTDVDLLTDVVLVNADHPDFFVRKAIGWALRQYARTDPAWVRGFLSRHGAALSPLSVREAAKHL</sequence>
<evidence type="ECO:0000313" key="3">
    <source>
        <dbReference type="Proteomes" id="UP000655208"/>
    </source>
</evidence>
<reference evidence="2" key="2">
    <citation type="submission" date="2020-09" db="EMBL/GenBank/DDBJ databases">
        <authorList>
            <person name="Sun Q."/>
            <person name="Zhou Y."/>
        </authorList>
    </citation>
    <scope>NUCLEOTIDE SEQUENCE</scope>
    <source>
        <strain evidence="2">CGMCC 4.7308</strain>
    </source>
</reference>
<gene>
    <name evidence="2" type="ORF">GCM10011594_27340</name>
</gene>
<dbReference type="InterPro" id="IPR014825">
    <property type="entry name" value="DNA_alkylation"/>
</dbReference>
<evidence type="ECO:0000313" key="2">
    <source>
        <dbReference type="EMBL" id="GGM05656.1"/>
    </source>
</evidence>
<accession>A0A917T189</accession>
<dbReference type="Proteomes" id="UP000655208">
    <property type="component" value="Unassembled WGS sequence"/>
</dbReference>
<reference evidence="2" key="1">
    <citation type="journal article" date="2014" name="Int. J. Syst. Evol. Microbiol.">
        <title>Complete genome sequence of Corynebacterium casei LMG S-19264T (=DSM 44701T), isolated from a smear-ripened cheese.</title>
        <authorList>
            <consortium name="US DOE Joint Genome Institute (JGI-PGF)"/>
            <person name="Walter F."/>
            <person name="Albersmeier A."/>
            <person name="Kalinowski J."/>
            <person name="Ruckert C."/>
        </authorList>
    </citation>
    <scope>NUCLEOTIDE SEQUENCE</scope>
    <source>
        <strain evidence="2">CGMCC 4.7308</strain>
    </source>
</reference>
<comment type="caution">
    <text evidence="2">The sequence shown here is derived from an EMBL/GenBank/DDBJ whole genome shotgun (WGS) entry which is preliminary data.</text>
</comment>
<dbReference type="Gene3D" id="1.25.10.90">
    <property type="match status" value="1"/>
</dbReference>
<dbReference type="AlphaFoldDB" id="A0A917T189"/>
<dbReference type="RefSeq" id="WP_188942219.1">
    <property type="nucleotide sequence ID" value="NZ_BMNA01000004.1"/>
</dbReference>
<proteinExistence type="predicted"/>
<dbReference type="SUPFAM" id="SSF48371">
    <property type="entry name" value="ARM repeat"/>
    <property type="match status" value="1"/>
</dbReference>
<dbReference type="PANTHER" id="PTHR34070">
    <property type="entry name" value="ARMADILLO-TYPE FOLD"/>
    <property type="match status" value="1"/>
</dbReference>
<dbReference type="InterPro" id="IPR016024">
    <property type="entry name" value="ARM-type_fold"/>
</dbReference>
<dbReference type="CDD" id="cd07064">
    <property type="entry name" value="AlkD_like_1"/>
    <property type="match status" value="1"/>
</dbReference>
<feature type="compositionally biased region" description="Low complexity" evidence="1">
    <location>
        <begin position="15"/>
        <end position="25"/>
    </location>
</feature>
<organism evidence="2 3">
    <name type="scientific">Nakamurella endophytica</name>
    <dbReference type="NCBI Taxonomy" id="1748367"/>
    <lineage>
        <taxon>Bacteria</taxon>
        <taxon>Bacillati</taxon>
        <taxon>Actinomycetota</taxon>
        <taxon>Actinomycetes</taxon>
        <taxon>Nakamurellales</taxon>
        <taxon>Nakamurellaceae</taxon>
        <taxon>Nakamurella</taxon>
    </lineage>
</organism>
<evidence type="ECO:0000256" key="1">
    <source>
        <dbReference type="SAM" id="MobiDB-lite"/>
    </source>
</evidence>
<feature type="region of interest" description="Disordered" evidence="1">
    <location>
        <begin position="1"/>
        <end position="29"/>
    </location>
</feature>